<evidence type="ECO:0008006" key="7">
    <source>
        <dbReference type="Google" id="ProtNLM"/>
    </source>
</evidence>
<dbReference type="AlphaFoldDB" id="A0A368VE05"/>
<evidence type="ECO:0000256" key="1">
    <source>
        <dbReference type="ARBA" id="ARBA00006739"/>
    </source>
</evidence>
<dbReference type="RefSeq" id="WP_114436117.1">
    <property type="nucleotide sequence ID" value="NZ_QPIZ01000001.1"/>
</dbReference>
<evidence type="ECO:0000256" key="3">
    <source>
        <dbReference type="ARBA" id="ARBA00022679"/>
    </source>
</evidence>
<keyword evidence="3" id="KW-0808">Transferase</keyword>
<keyword evidence="2" id="KW-0328">Glycosyltransferase</keyword>
<dbReference type="GO" id="GO:0016757">
    <property type="term" value="F:glycosyltransferase activity"/>
    <property type="evidence" value="ECO:0007669"/>
    <property type="project" value="UniProtKB-KW"/>
</dbReference>
<feature type="transmembrane region" description="Helical" evidence="4">
    <location>
        <begin position="13"/>
        <end position="33"/>
    </location>
</feature>
<name>A0A368VE05_9BACT</name>
<feature type="transmembrane region" description="Helical" evidence="4">
    <location>
        <begin position="389"/>
        <end position="411"/>
    </location>
</feature>
<proteinExistence type="inferred from homology"/>
<keyword evidence="4" id="KW-0812">Transmembrane</keyword>
<evidence type="ECO:0000256" key="4">
    <source>
        <dbReference type="SAM" id="Phobius"/>
    </source>
</evidence>
<comment type="caution">
    <text evidence="5">The sequence shown here is derived from an EMBL/GenBank/DDBJ whole genome shotgun (WGS) entry which is preliminary data.</text>
</comment>
<evidence type="ECO:0000313" key="6">
    <source>
        <dbReference type="Proteomes" id="UP000252733"/>
    </source>
</evidence>
<dbReference type="Gene3D" id="3.90.550.10">
    <property type="entry name" value="Spore Coat Polysaccharide Biosynthesis Protein SpsA, Chain A"/>
    <property type="match status" value="1"/>
</dbReference>
<dbReference type="PANTHER" id="PTHR43630">
    <property type="entry name" value="POLY-BETA-1,6-N-ACETYL-D-GLUCOSAMINE SYNTHASE"/>
    <property type="match status" value="1"/>
</dbReference>
<comment type="similarity">
    <text evidence="1">Belongs to the glycosyltransferase 2 family.</text>
</comment>
<organism evidence="5 6">
    <name type="scientific">Marinilabilia salmonicolor</name>
    <dbReference type="NCBI Taxonomy" id="989"/>
    <lineage>
        <taxon>Bacteria</taxon>
        <taxon>Pseudomonadati</taxon>
        <taxon>Bacteroidota</taxon>
        <taxon>Bacteroidia</taxon>
        <taxon>Marinilabiliales</taxon>
        <taxon>Marinilabiliaceae</taxon>
        <taxon>Marinilabilia</taxon>
    </lineage>
</organism>
<sequence length="474" mass="54233">MERFFDFANTVDLLVTFYAVLACFFYLMLVVFASRELQMYKKKSETGNQNTILSSPFAPFVTVIAPAYNESLSIVENVKGLLALKYHKLEIVVVNDGSKDDTLEKVIREFDLEKVFYPFDYDVGCKQIRGVYKSRNMALDKLIVLDKENGGKADALNAGINIARGDLFMAMDVDSLIDREAVIKLVHPFLKETEKKVIATGAVVRVANSCRVTGGNVSKVHVPRNIWARFQALEYIRAFLIGRMSWKHLDGLLLISGAIGMFDTHVVKACGGYLISTAGEDMELLVRMRRYMSERKEPYSVDFVPDPLCWTEVPETLTTLGRQRNRWMRGSMDTLRIHRKMFLNPRYKTVGLLGYPYWLIFEWFAPLLEFTGFIYFISLALSGGINWNYVVLLLTFVYVFAVTMSSWAIFLEAFTVHKYDKPSHIASLLFTAMLEPLIYHPMTVWWGVRGNIDYVRGNTNWGAQERKGFAAKKK</sequence>
<protein>
    <recommendedName>
        <fullName evidence="7">Cellulose synthase/poly-beta-1,6-N-acetylglucosamine synthase-like glycosyltransferase</fullName>
    </recommendedName>
</protein>
<dbReference type="Pfam" id="PF13641">
    <property type="entry name" value="Glyco_tranf_2_3"/>
    <property type="match status" value="1"/>
</dbReference>
<accession>A0A368VE05</accession>
<evidence type="ECO:0000256" key="2">
    <source>
        <dbReference type="ARBA" id="ARBA00022676"/>
    </source>
</evidence>
<reference evidence="5 6" key="1">
    <citation type="submission" date="2018-07" db="EMBL/GenBank/DDBJ databases">
        <title>Freshwater and sediment microbial communities from various areas in North America, analyzing microbe dynamics in response to fracking.</title>
        <authorList>
            <person name="Lamendella R."/>
        </authorList>
    </citation>
    <scope>NUCLEOTIDE SEQUENCE [LARGE SCALE GENOMIC DNA]</scope>
    <source>
        <strain evidence="5 6">160A</strain>
    </source>
</reference>
<keyword evidence="4" id="KW-1133">Transmembrane helix</keyword>
<dbReference type="PANTHER" id="PTHR43630:SF1">
    <property type="entry name" value="POLY-BETA-1,6-N-ACETYL-D-GLUCOSAMINE SYNTHASE"/>
    <property type="match status" value="1"/>
</dbReference>
<keyword evidence="6" id="KW-1185">Reference proteome</keyword>
<keyword evidence="4" id="KW-0472">Membrane</keyword>
<dbReference type="PROSITE" id="PS51257">
    <property type="entry name" value="PROKAR_LIPOPROTEIN"/>
    <property type="match status" value="1"/>
</dbReference>
<dbReference type="SUPFAM" id="SSF53448">
    <property type="entry name" value="Nucleotide-diphospho-sugar transferases"/>
    <property type="match status" value="1"/>
</dbReference>
<evidence type="ECO:0000313" key="5">
    <source>
        <dbReference type="EMBL" id="RCW39292.1"/>
    </source>
</evidence>
<gene>
    <name evidence="5" type="ORF">DFO77_10160</name>
</gene>
<dbReference type="Proteomes" id="UP000252733">
    <property type="component" value="Unassembled WGS sequence"/>
</dbReference>
<dbReference type="InterPro" id="IPR029044">
    <property type="entry name" value="Nucleotide-diphossugar_trans"/>
</dbReference>
<dbReference type="CDD" id="cd06423">
    <property type="entry name" value="CESA_like"/>
    <property type="match status" value="1"/>
</dbReference>
<dbReference type="EMBL" id="QPIZ01000001">
    <property type="protein sequence ID" value="RCW39292.1"/>
    <property type="molecule type" value="Genomic_DNA"/>
</dbReference>
<feature type="transmembrane region" description="Helical" evidence="4">
    <location>
        <begin position="355"/>
        <end position="377"/>
    </location>
</feature>